<dbReference type="SUPFAM" id="SSF52949">
    <property type="entry name" value="Macro domain-like"/>
    <property type="match status" value="1"/>
</dbReference>
<dbReference type="PANTHER" id="PTHR14453">
    <property type="entry name" value="PARP/ZINC FINGER CCCH TYPE DOMAIN CONTAINING PROTEIN"/>
    <property type="match status" value="1"/>
</dbReference>
<keyword evidence="8" id="KW-1185">Reference proteome</keyword>
<evidence type="ECO:0000313" key="9">
    <source>
        <dbReference type="RefSeq" id="XP_036355203.1"/>
    </source>
</evidence>
<dbReference type="GO" id="GO:0060335">
    <property type="term" value="P:positive regulation of type II interferon-mediated signaling pathway"/>
    <property type="evidence" value="ECO:0007669"/>
    <property type="project" value="TreeGrafter"/>
</dbReference>
<keyword evidence="4" id="KW-0520">NAD</keyword>
<dbReference type="GO" id="GO:0070212">
    <property type="term" value="P:protein poly-ADP-ribosylation"/>
    <property type="evidence" value="ECO:0007669"/>
    <property type="project" value="TreeGrafter"/>
</dbReference>
<dbReference type="InterPro" id="IPR002589">
    <property type="entry name" value="Macro_dom"/>
</dbReference>
<evidence type="ECO:0000256" key="4">
    <source>
        <dbReference type="ARBA" id="ARBA00023027"/>
    </source>
</evidence>
<dbReference type="SMART" id="SM00506">
    <property type="entry name" value="A1pp"/>
    <property type="match status" value="1"/>
</dbReference>
<evidence type="ECO:0000256" key="2">
    <source>
        <dbReference type="ARBA" id="ARBA00022676"/>
    </source>
</evidence>
<reference evidence="9" key="1">
    <citation type="submission" date="2025-08" db="UniProtKB">
        <authorList>
            <consortium name="RefSeq"/>
        </authorList>
    </citation>
    <scope>IDENTIFICATION</scope>
</reference>
<dbReference type="Proteomes" id="UP000515154">
    <property type="component" value="Unplaced"/>
</dbReference>
<evidence type="ECO:0000313" key="8">
    <source>
        <dbReference type="Proteomes" id="UP000515154"/>
    </source>
</evidence>
<dbReference type="Gene3D" id="3.40.220.10">
    <property type="entry name" value="Leucine Aminopeptidase, subunit E, domain 1"/>
    <property type="match status" value="1"/>
</dbReference>
<dbReference type="GO" id="GO:0005737">
    <property type="term" value="C:cytoplasm"/>
    <property type="evidence" value="ECO:0007669"/>
    <property type="project" value="TreeGrafter"/>
</dbReference>
<dbReference type="PROSITE" id="PS51154">
    <property type="entry name" value="MACRO"/>
    <property type="match status" value="1"/>
</dbReference>
<evidence type="ECO:0000259" key="7">
    <source>
        <dbReference type="PROSITE" id="PS51154"/>
    </source>
</evidence>
<feature type="compositionally biased region" description="Low complexity" evidence="6">
    <location>
        <begin position="1"/>
        <end position="18"/>
    </location>
</feature>
<keyword evidence="5" id="KW-0539">Nucleus</keyword>
<dbReference type="GO" id="GO:1990404">
    <property type="term" value="F:NAD+-protein mono-ADP-ribosyltransferase activity"/>
    <property type="evidence" value="ECO:0007669"/>
    <property type="project" value="TreeGrafter"/>
</dbReference>
<dbReference type="KEGG" id="osn:115229700"/>
<dbReference type="InterPro" id="IPR052056">
    <property type="entry name" value="Mono-ARTD/PARP"/>
</dbReference>
<gene>
    <name evidence="9" type="primary">LOC115229700</name>
</gene>
<organism evidence="8 9">
    <name type="scientific">Octopus sinensis</name>
    <name type="common">East Asian common octopus</name>
    <dbReference type="NCBI Taxonomy" id="2607531"/>
    <lineage>
        <taxon>Eukaryota</taxon>
        <taxon>Metazoa</taxon>
        <taxon>Spiralia</taxon>
        <taxon>Lophotrochozoa</taxon>
        <taxon>Mollusca</taxon>
        <taxon>Cephalopoda</taxon>
        <taxon>Coleoidea</taxon>
        <taxon>Octopodiformes</taxon>
        <taxon>Octopoda</taxon>
        <taxon>Incirrata</taxon>
        <taxon>Octopodidae</taxon>
        <taxon>Octopus</taxon>
    </lineage>
</organism>
<evidence type="ECO:0000256" key="5">
    <source>
        <dbReference type="ARBA" id="ARBA00023242"/>
    </source>
</evidence>
<dbReference type="GO" id="GO:0044389">
    <property type="term" value="F:ubiquitin-like protein ligase binding"/>
    <property type="evidence" value="ECO:0007669"/>
    <property type="project" value="TreeGrafter"/>
</dbReference>
<dbReference type="InterPro" id="IPR043472">
    <property type="entry name" value="Macro_dom-like"/>
</dbReference>
<protein>
    <submittedName>
        <fullName evidence="9">Protein mono-ADP-ribosyltransferase PARP14-like isoform X1</fullName>
    </submittedName>
</protein>
<accession>A0A7E6EIQ1</accession>
<dbReference type="GO" id="GO:0003950">
    <property type="term" value="F:NAD+ poly-ADP-ribosyltransferase activity"/>
    <property type="evidence" value="ECO:0007669"/>
    <property type="project" value="TreeGrafter"/>
</dbReference>
<sequence length="260" mass="28366">MSVDGSDVSSGTSSSNPSPLHPQQKAASVIPKTNVALTKNPGIKINLMIDSISNASVDVIINSTNKHLQLNIGAISKYILLAAGPEIQVECNQKYPQGISTFEIVITKGYNLNCKNVFHLVLPPWDENSSDSILANMTQIITTCLETAERMGAKSLAFPILGAGTLKYPIENLPRTMSEAVKNYSNQNSSQIKDVYFMVYPQDTEIVKKFDEYFQGNTTGSSAASSDDEDEEIEDNVFAGQKDVGVTLKFLAKYKILTML</sequence>
<proteinExistence type="predicted"/>
<dbReference type="GO" id="GO:0005634">
    <property type="term" value="C:nucleus"/>
    <property type="evidence" value="ECO:0007669"/>
    <property type="project" value="UniProtKB-SubCell"/>
</dbReference>
<dbReference type="GO" id="GO:0010629">
    <property type="term" value="P:negative regulation of gene expression"/>
    <property type="evidence" value="ECO:0007669"/>
    <property type="project" value="TreeGrafter"/>
</dbReference>
<keyword evidence="3" id="KW-0808">Transferase</keyword>
<dbReference type="AlphaFoldDB" id="A0A7E6EIQ1"/>
<dbReference type="RefSeq" id="XP_036355203.1">
    <property type="nucleotide sequence ID" value="XM_036499310.1"/>
</dbReference>
<evidence type="ECO:0000256" key="6">
    <source>
        <dbReference type="SAM" id="MobiDB-lite"/>
    </source>
</evidence>
<evidence type="ECO:0000256" key="3">
    <source>
        <dbReference type="ARBA" id="ARBA00022679"/>
    </source>
</evidence>
<comment type="subcellular location">
    <subcellularLocation>
        <location evidence="1">Nucleus</location>
    </subcellularLocation>
</comment>
<feature type="region of interest" description="Disordered" evidence="6">
    <location>
        <begin position="1"/>
        <end position="27"/>
    </location>
</feature>
<keyword evidence="2" id="KW-0328">Glycosyltransferase</keyword>
<evidence type="ECO:0000256" key="1">
    <source>
        <dbReference type="ARBA" id="ARBA00004123"/>
    </source>
</evidence>
<dbReference type="Pfam" id="PF01661">
    <property type="entry name" value="Macro"/>
    <property type="match status" value="1"/>
</dbReference>
<name>A0A7E6EIQ1_9MOLL</name>
<dbReference type="PANTHER" id="PTHR14453:SF70">
    <property type="entry name" value="PROTEIN MONO-ADP-RIBOSYLTRANSFERASE PARP9"/>
    <property type="match status" value="1"/>
</dbReference>
<feature type="domain" description="Macro" evidence="7">
    <location>
        <begin position="32"/>
        <end position="218"/>
    </location>
</feature>
<dbReference type="GO" id="GO:0003714">
    <property type="term" value="F:transcription corepressor activity"/>
    <property type="evidence" value="ECO:0007669"/>
    <property type="project" value="TreeGrafter"/>
</dbReference>